<protein>
    <recommendedName>
        <fullName evidence="3">HD domain-containing protein</fullName>
    </recommendedName>
</protein>
<dbReference type="PANTHER" id="PTHR11845:SF13">
    <property type="entry name" value="5'-DEOXYNUCLEOTIDASE HDDC2"/>
    <property type="match status" value="1"/>
</dbReference>
<name>A0A0J8DUS2_BETVV</name>
<dbReference type="InterPro" id="IPR006674">
    <property type="entry name" value="HD_domain"/>
</dbReference>
<organism evidence="4 5">
    <name type="scientific">Beta vulgaris subsp. vulgaris</name>
    <name type="common">Beet</name>
    <dbReference type="NCBI Taxonomy" id="3555"/>
    <lineage>
        <taxon>Eukaryota</taxon>
        <taxon>Viridiplantae</taxon>
        <taxon>Streptophyta</taxon>
        <taxon>Embryophyta</taxon>
        <taxon>Tracheophyta</taxon>
        <taxon>Spermatophyta</taxon>
        <taxon>Magnoliopsida</taxon>
        <taxon>eudicotyledons</taxon>
        <taxon>Gunneridae</taxon>
        <taxon>Pentapetalae</taxon>
        <taxon>Caryophyllales</taxon>
        <taxon>Chenopodiaceae</taxon>
        <taxon>Betoideae</taxon>
        <taxon>Beta</taxon>
    </lineage>
</organism>
<dbReference type="Gramene" id="KMS94555">
    <property type="protein sequence ID" value="KMS94555"/>
    <property type="gene ID" value="BVRB_020230"/>
</dbReference>
<dbReference type="OMA" id="NDYENNA"/>
<feature type="domain" description="HD" evidence="3">
    <location>
        <begin position="1"/>
        <end position="105"/>
    </location>
</feature>
<dbReference type="OrthoDB" id="10254258at2759"/>
<dbReference type="GO" id="GO:0046872">
    <property type="term" value="F:metal ion binding"/>
    <property type="evidence" value="ECO:0007669"/>
    <property type="project" value="UniProtKB-KW"/>
</dbReference>
<evidence type="ECO:0000259" key="3">
    <source>
        <dbReference type="Pfam" id="PF13023"/>
    </source>
</evidence>
<evidence type="ECO:0000313" key="4">
    <source>
        <dbReference type="EMBL" id="KMS94555.1"/>
    </source>
</evidence>
<dbReference type="PANTHER" id="PTHR11845">
    <property type="entry name" value="5'-DEOXYNUCLEOTIDASE HDDC2"/>
    <property type="match status" value="1"/>
</dbReference>
<keyword evidence="1" id="KW-0479">Metal-binding</keyword>
<keyword evidence="2" id="KW-0378">Hydrolase</keyword>
<dbReference type="AlphaFoldDB" id="A0A0J8DUS2"/>
<evidence type="ECO:0000256" key="2">
    <source>
        <dbReference type="ARBA" id="ARBA00022801"/>
    </source>
</evidence>
<evidence type="ECO:0000313" key="5">
    <source>
        <dbReference type="Proteomes" id="UP000035740"/>
    </source>
</evidence>
<keyword evidence="5" id="KW-1185">Reference proteome</keyword>
<feature type="non-terminal residue" evidence="4">
    <location>
        <position position="1"/>
    </location>
</feature>
<gene>
    <name evidence="4" type="ORF">BVRB_020230</name>
</gene>
<dbReference type="Pfam" id="PF13023">
    <property type="entry name" value="HD_3"/>
    <property type="match status" value="1"/>
</dbReference>
<dbReference type="SUPFAM" id="SSF109604">
    <property type="entry name" value="HD-domain/PDEase-like"/>
    <property type="match status" value="1"/>
</dbReference>
<reference evidence="4 5" key="1">
    <citation type="journal article" date="2014" name="Nature">
        <title>The genome of the recently domesticated crop plant sugar beet (Beta vulgaris).</title>
        <authorList>
            <person name="Dohm J.C."/>
            <person name="Minoche A.E."/>
            <person name="Holtgrawe D."/>
            <person name="Capella-Gutierrez S."/>
            <person name="Zakrzewski F."/>
            <person name="Tafer H."/>
            <person name="Rupp O."/>
            <person name="Sorensen T.R."/>
            <person name="Stracke R."/>
            <person name="Reinhardt R."/>
            <person name="Goesmann A."/>
            <person name="Kraft T."/>
            <person name="Schulz B."/>
            <person name="Stadler P.F."/>
            <person name="Schmidt T."/>
            <person name="Gabaldon T."/>
            <person name="Lehrach H."/>
            <person name="Weisshaar B."/>
            <person name="Himmelbauer H."/>
        </authorList>
    </citation>
    <scope>NUCLEOTIDE SEQUENCE [LARGE SCALE GENOMIC DNA]</scope>
    <source>
        <tissue evidence="4">Taproot</tissue>
    </source>
</reference>
<dbReference type="EMBL" id="KQ092564">
    <property type="protein sequence ID" value="KMS94555.1"/>
    <property type="molecule type" value="Genomic_DNA"/>
</dbReference>
<dbReference type="GO" id="GO:0002953">
    <property type="term" value="F:5'-deoxynucleotidase activity"/>
    <property type="evidence" value="ECO:0007669"/>
    <property type="project" value="InterPro"/>
</dbReference>
<evidence type="ECO:0000256" key="1">
    <source>
        <dbReference type="ARBA" id="ARBA00022723"/>
    </source>
</evidence>
<accession>A0A0J8DUS2</accession>
<dbReference type="GO" id="GO:0005737">
    <property type="term" value="C:cytoplasm"/>
    <property type="evidence" value="ECO:0007669"/>
    <property type="project" value="TreeGrafter"/>
</dbReference>
<dbReference type="Gene3D" id="1.10.3210.10">
    <property type="entry name" value="Hypothetical protein af1432"/>
    <property type="match status" value="1"/>
</dbReference>
<sequence>CVQLSIVHDMAEAIIGDLTPDSGISKHDKHMMESQALDQMLADLDGPVQDRIRQLWNEYEQAETAEAKYVKDVDKIEMLIQAFEYERDQGLDLSRFYESTLHRLNSQTIKDLANCLMKRRERLKRDGSDSISSQ</sequence>
<dbReference type="Proteomes" id="UP000035740">
    <property type="component" value="Unassembled WGS sequence"/>
</dbReference>
<proteinExistence type="predicted"/>
<dbReference type="InterPro" id="IPR039356">
    <property type="entry name" value="YfbR/HDDC2"/>
</dbReference>